<protein>
    <submittedName>
        <fullName evidence="1">Uncharacterized protein</fullName>
    </submittedName>
</protein>
<dbReference type="AlphaFoldDB" id="A0A0E9VEF0"/>
<evidence type="ECO:0000313" key="1">
    <source>
        <dbReference type="EMBL" id="JAH75583.1"/>
    </source>
</evidence>
<accession>A0A0E9VEF0</accession>
<sequence>MRKAFTLQGGSQPLRYFIR</sequence>
<name>A0A0E9VEF0_ANGAN</name>
<reference evidence="1" key="2">
    <citation type="journal article" date="2015" name="Fish Shellfish Immunol.">
        <title>Early steps in the European eel (Anguilla anguilla)-Vibrio vulnificus interaction in the gills: Role of the RtxA13 toxin.</title>
        <authorList>
            <person name="Callol A."/>
            <person name="Pajuelo D."/>
            <person name="Ebbesson L."/>
            <person name="Teles M."/>
            <person name="MacKenzie S."/>
            <person name="Amaro C."/>
        </authorList>
    </citation>
    <scope>NUCLEOTIDE SEQUENCE</scope>
</reference>
<reference evidence="1" key="1">
    <citation type="submission" date="2014-11" db="EMBL/GenBank/DDBJ databases">
        <authorList>
            <person name="Amaro Gonzalez C."/>
        </authorList>
    </citation>
    <scope>NUCLEOTIDE SEQUENCE</scope>
</reference>
<proteinExistence type="predicted"/>
<dbReference type="EMBL" id="GBXM01032994">
    <property type="protein sequence ID" value="JAH75583.1"/>
    <property type="molecule type" value="Transcribed_RNA"/>
</dbReference>
<organism evidence="1">
    <name type="scientific">Anguilla anguilla</name>
    <name type="common">European freshwater eel</name>
    <name type="synonym">Muraena anguilla</name>
    <dbReference type="NCBI Taxonomy" id="7936"/>
    <lineage>
        <taxon>Eukaryota</taxon>
        <taxon>Metazoa</taxon>
        <taxon>Chordata</taxon>
        <taxon>Craniata</taxon>
        <taxon>Vertebrata</taxon>
        <taxon>Euteleostomi</taxon>
        <taxon>Actinopterygii</taxon>
        <taxon>Neopterygii</taxon>
        <taxon>Teleostei</taxon>
        <taxon>Anguilliformes</taxon>
        <taxon>Anguillidae</taxon>
        <taxon>Anguilla</taxon>
    </lineage>
</organism>